<feature type="domain" description="Nucleotide modification associated" evidence="1">
    <location>
        <begin position="116"/>
        <end position="177"/>
    </location>
</feature>
<evidence type="ECO:0000259" key="1">
    <source>
        <dbReference type="Pfam" id="PF07659"/>
    </source>
</evidence>
<dbReference type="InterPro" id="IPR011630">
    <property type="entry name" value="DUF1599"/>
</dbReference>
<dbReference type="OrthoDB" id="659365at2"/>
<accession>A0A1G5WWE1</accession>
<dbReference type="Pfam" id="PF07659">
    <property type="entry name" value="DUF1599"/>
    <property type="match status" value="2"/>
</dbReference>
<dbReference type="EMBL" id="FMXE01000008">
    <property type="protein sequence ID" value="SDA62518.1"/>
    <property type="molecule type" value="Genomic_DNA"/>
</dbReference>
<evidence type="ECO:0000313" key="2">
    <source>
        <dbReference type="EMBL" id="SDA62518.1"/>
    </source>
</evidence>
<evidence type="ECO:0000313" key="3">
    <source>
        <dbReference type="Proteomes" id="UP000198756"/>
    </source>
</evidence>
<feature type="domain" description="Nucleotide modification associated" evidence="1">
    <location>
        <begin position="23"/>
        <end position="83"/>
    </location>
</feature>
<sequence>METNTSNEYKQVIARCKDLFSKKTLDYGTAWRILRLSSITDQIFIKAQRIRSIQEKGSQKVNDPILDEFVGIINYCLIALIQISLRDDDRMEIPYSELESIYDHWTETTRGLLENKNHDYGEAWRDMRVSSMTDIILMKLFRVKQIEDNQGQTIVSEGIEANYQDMINYSVFCLIKLGYHKIEPA</sequence>
<organism evidence="2 3">
    <name type="scientific">Algoriphagus alkaliphilus</name>
    <dbReference type="NCBI Taxonomy" id="279824"/>
    <lineage>
        <taxon>Bacteria</taxon>
        <taxon>Pseudomonadati</taxon>
        <taxon>Bacteroidota</taxon>
        <taxon>Cytophagia</taxon>
        <taxon>Cytophagales</taxon>
        <taxon>Cyclobacteriaceae</taxon>
        <taxon>Algoriphagus</taxon>
    </lineage>
</organism>
<keyword evidence="3" id="KW-1185">Reference proteome</keyword>
<dbReference type="STRING" id="279824.SAMN03080617_01367"/>
<dbReference type="RefSeq" id="WP_092729344.1">
    <property type="nucleotide sequence ID" value="NZ_FMXE01000008.1"/>
</dbReference>
<dbReference type="Proteomes" id="UP000198756">
    <property type="component" value="Unassembled WGS sequence"/>
</dbReference>
<reference evidence="3" key="1">
    <citation type="submission" date="2016-10" db="EMBL/GenBank/DDBJ databases">
        <authorList>
            <person name="Varghese N."/>
            <person name="Submissions S."/>
        </authorList>
    </citation>
    <scope>NUCLEOTIDE SEQUENCE [LARGE SCALE GENOMIC DNA]</scope>
    <source>
        <strain evidence="3">DSM 22703</strain>
    </source>
</reference>
<gene>
    <name evidence="2" type="ORF">SAMN03080617_01367</name>
</gene>
<dbReference type="AlphaFoldDB" id="A0A1G5WWE1"/>
<name>A0A1G5WWE1_9BACT</name>
<protein>
    <recommendedName>
        <fullName evidence="1">Nucleotide modification associated domain-containing protein</fullName>
    </recommendedName>
</protein>
<proteinExistence type="predicted"/>